<dbReference type="AlphaFoldDB" id="A0AAN6MM10"/>
<dbReference type="PANTHER" id="PTHR11452">
    <property type="entry name" value="ALPHA-GALACTOSIDASE/ALPHA-N-ACETYLGALACTOSAMINIDASE"/>
    <property type="match status" value="1"/>
</dbReference>
<evidence type="ECO:0000256" key="5">
    <source>
        <dbReference type="ARBA" id="ARBA00023295"/>
    </source>
</evidence>
<dbReference type="InterPro" id="IPR013785">
    <property type="entry name" value="Aldolase_TIM"/>
</dbReference>
<keyword evidence="4" id="KW-0378">Hydrolase</keyword>
<dbReference type="PANTHER" id="PTHR11452:SF75">
    <property type="entry name" value="ALPHA-GALACTOSIDASE MEL1"/>
    <property type="match status" value="1"/>
</dbReference>
<reference evidence="7" key="2">
    <citation type="submission" date="2023-05" db="EMBL/GenBank/DDBJ databases">
        <authorList>
            <consortium name="Lawrence Berkeley National Laboratory"/>
            <person name="Steindorff A."/>
            <person name="Hensen N."/>
            <person name="Bonometti L."/>
            <person name="Westerberg I."/>
            <person name="Brannstrom I.O."/>
            <person name="Guillou S."/>
            <person name="Cros-Aarteil S."/>
            <person name="Calhoun S."/>
            <person name="Haridas S."/>
            <person name="Kuo A."/>
            <person name="Mondo S."/>
            <person name="Pangilinan J."/>
            <person name="Riley R."/>
            <person name="Labutti K."/>
            <person name="Andreopoulos B."/>
            <person name="Lipzen A."/>
            <person name="Chen C."/>
            <person name="Yanf M."/>
            <person name="Daum C."/>
            <person name="Ng V."/>
            <person name="Clum A."/>
            <person name="Ohm R."/>
            <person name="Martin F."/>
            <person name="Silar P."/>
            <person name="Natvig D."/>
            <person name="Lalanne C."/>
            <person name="Gautier V."/>
            <person name="Ament-Velasquez S.L."/>
            <person name="Kruys A."/>
            <person name="Hutchinson M.I."/>
            <person name="Powell A.J."/>
            <person name="Barry K."/>
            <person name="Miller A.N."/>
            <person name="Grigoriev I.V."/>
            <person name="Debuchy R."/>
            <person name="Gladieux P."/>
            <person name="Thoren M.H."/>
            <person name="Johannesson H."/>
        </authorList>
    </citation>
    <scope>NUCLEOTIDE SEQUENCE</scope>
    <source>
        <strain evidence="7">CBS 103.79</strain>
    </source>
</reference>
<keyword evidence="5" id="KW-0326">Glycosidase</keyword>
<comment type="caution">
    <text evidence="7">The sequence shown here is derived from an EMBL/GenBank/DDBJ whole genome shotgun (WGS) entry which is preliminary data.</text>
</comment>
<evidence type="ECO:0000256" key="4">
    <source>
        <dbReference type="ARBA" id="ARBA00022801"/>
    </source>
</evidence>
<comment type="catalytic activity">
    <reaction evidence="1">
        <text>Hydrolysis of terminal, non-reducing alpha-D-galactose residues in alpha-D-galactosides, including galactose oligosaccharides, galactomannans and galactolipids.</text>
        <dbReference type="EC" id="3.2.1.22"/>
    </reaction>
</comment>
<dbReference type="SUPFAM" id="SSF51445">
    <property type="entry name" value="(Trans)glycosidases"/>
    <property type="match status" value="1"/>
</dbReference>
<organism evidence="7 8">
    <name type="scientific">Staphylotrichum tortipilum</name>
    <dbReference type="NCBI Taxonomy" id="2831512"/>
    <lineage>
        <taxon>Eukaryota</taxon>
        <taxon>Fungi</taxon>
        <taxon>Dikarya</taxon>
        <taxon>Ascomycota</taxon>
        <taxon>Pezizomycotina</taxon>
        <taxon>Sordariomycetes</taxon>
        <taxon>Sordariomycetidae</taxon>
        <taxon>Sordariales</taxon>
        <taxon>Chaetomiaceae</taxon>
        <taxon>Staphylotrichum</taxon>
    </lineage>
</organism>
<evidence type="ECO:0000313" key="8">
    <source>
        <dbReference type="Proteomes" id="UP001303889"/>
    </source>
</evidence>
<dbReference type="Pfam" id="PF16499">
    <property type="entry name" value="Melibiase_2"/>
    <property type="match status" value="1"/>
</dbReference>
<dbReference type="InterPro" id="IPR017853">
    <property type="entry name" value="GH"/>
</dbReference>
<sequence>MAVGNGKLTAAEERTYFGLWAMAKSPIILGNDLSKISSAALAIVKNKGILAINQDPLGKAATYFQSRGVAAPVSGQIYPYWAAGPLTNGVAVGLVAASGAQTLSVNFADVPDLGAGTWNWAEY</sequence>
<evidence type="ECO:0000256" key="2">
    <source>
        <dbReference type="ARBA" id="ARBA00009743"/>
    </source>
</evidence>
<proteinExistence type="inferred from homology"/>
<evidence type="ECO:0000313" key="7">
    <source>
        <dbReference type="EMBL" id="KAK3902318.1"/>
    </source>
</evidence>
<keyword evidence="8" id="KW-1185">Reference proteome</keyword>
<accession>A0AAN6MM10</accession>
<evidence type="ECO:0000256" key="6">
    <source>
        <dbReference type="ARBA" id="ARBA00041452"/>
    </source>
</evidence>
<evidence type="ECO:0000256" key="1">
    <source>
        <dbReference type="ARBA" id="ARBA00001255"/>
    </source>
</evidence>
<dbReference type="EMBL" id="MU855518">
    <property type="protein sequence ID" value="KAK3902318.1"/>
    <property type="molecule type" value="Genomic_DNA"/>
</dbReference>
<dbReference type="InterPro" id="IPR002241">
    <property type="entry name" value="Glyco_hydro_27"/>
</dbReference>
<comment type="similarity">
    <text evidence="2">Belongs to the glycosyl hydrolase 27 family.</text>
</comment>
<dbReference type="GO" id="GO:0005975">
    <property type="term" value="P:carbohydrate metabolic process"/>
    <property type="evidence" value="ECO:0007669"/>
    <property type="project" value="InterPro"/>
</dbReference>
<dbReference type="EC" id="3.2.1.22" evidence="3"/>
<protein>
    <recommendedName>
        <fullName evidence="3">alpha-galactosidase</fullName>
        <ecNumber evidence="3">3.2.1.22</ecNumber>
    </recommendedName>
    <alternativeName>
        <fullName evidence="6">Melibiase D</fullName>
    </alternativeName>
</protein>
<dbReference type="GO" id="GO:0004557">
    <property type="term" value="F:alpha-galactosidase activity"/>
    <property type="evidence" value="ECO:0007669"/>
    <property type="project" value="UniProtKB-EC"/>
</dbReference>
<dbReference type="Gene3D" id="3.20.20.70">
    <property type="entry name" value="Aldolase class I"/>
    <property type="match status" value="1"/>
</dbReference>
<evidence type="ECO:0000256" key="3">
    <source>
        <dbReference type="ARBA" id="ARBA00012755"/>
    </source>
</evidence>
<reference evidence="7" key="1">
    <citation type="journal article" date="2023" name="Mol. Phylogenet. Evol.">
        <title>Genome-scale phylogeny and comparative genomics of the fungal order Sordariales.</title>
        <authorList>
            <person name="Hensen N."/>
            <person name="Bonometti L."/>
            <person name="Westerberg I."/>
            <person name="Brannstrom I.O."/>
            <person name="Guillou S."/>
            <person name="Cros-Aarteil S."/>
            <person name="Calhoun S."/>
            <person name="Haridas S."/>
            <person name="Kuo A."/>
            <person name="Mondo S."/>
            <person name="Pangilinan J."/>
            <person name="Riley R."/>
            <person name="LaButti K."/>
            <person name="Andreopoulos B."/>
            <person name="Lipzen A."/>
            <person name="Chen C."/>
            <person name="Yan M."/>
            <person name="Daum C."/>
            <person name="Ng V."/>
            <person name="Clum A."/>
            <person name="Steindorff A."/>
            <person name="Ohm R.A."/>
            <person name="Martin F."/>
            <person name="Silar P."/>
            <person name="Natvig D.O."/>
            <person name="Lalanne C."/>
            <person name="Gautier V."/>
            <person name="Ament-Velasquez S.L."/>
            <person name="Kruys A."/>
            <person name="Hutchinson M.I."/>
            <person name="Powell A.J."/>
            <person name="Barry K."/>
            <person name="Miller A.N."/>
            <person name="Grigoriev I.V."/>
            <person name="Debuchy R."/>
            <person name="Gladieux P."/>
            <person name="Hiltunen Thoren M."/>
            <person name="Johannesson H."/>
        </authorList>
    </citation>
    <scope>NUCLEOTIDE SEQUENCE</scope>
    <source>
        <strain evidence="7">CBS 103.79</strain>
    </source>
</reference>
<name>A0AAN6MM10_9PEZI</name>
<gene>
    <name evidence="7" type="ORF">C8A05DRAFT_34003</name>
</gene>
<dbReference type="Proteomes" id="UP001303889">
    <property type="component" value="Unassembled WGS sequence"/>
</dbReference>